<protein>
    <submittedName>
        <fullName evidence="1">Uncharacterized protein</fullName>
    </submittedName>
</protein>
<sequence>MEYKVERVLIDQGSSANILYWLTFQKLGLLVEIKRVIELDTTFRIGGNAQSIVVQYTVVDTWASYNRCLCLVLGQHAKHRPKLHMPSLVHNSKFPIDYTAKTEVGGRKVEGSQRGNQYVTAGKIYQRGTVSHVACQRGHGKEASGKWRMCTDYIDLNKAYPKDPYALSNID</sequence>
<evidence type="ECO:0000313" key="2">
    <source>
        <dbReference type="Proteomes" id="UP000257109"/>
    </source>
</evidence>
<dbReference type="Gene3D" id="3.10.10.10">
    <property type="entry name" value="HIV Type 1 Reverse Transcriptase, subunit A, domain 1"/>
    <property type="match status" value="1"/>
</dbReference>
<evidence type="ECO:0000313" key="1">
    <source>
        <dbReference type="EMBL" id="RDX71216.1"/>
    </source>
</evidence>
<dbReference type="SUPFAM" id="SSF56672">
    <property type="entry name" value="DNA/RNA polymerases"/>
    <property type="match status" value="1"/>
</dbReference>
<comment type="caution">
    <text evidence="1">The sequence shown here is derived from an EMBL/GenBank/DDBJ whole genome shotgun (WGS) entry which is preliminary data.</text>
</comment>
<reference evidence="1" key="1">
    <citation type="submission" date="2018-05" db="EMBL/GenBank/DDBJ databases">
        <title>Draft genome of Mucuna pruriens seed.</title>
        <authorList>
            <person name="Nnadi N.E."/>
            <person name="Vos R."/>
            <person name="Hasami M.H."/>
            <person name="Devisetty U.K."/>
            <person name="Aguiy J.C."/>
        </authorList>
    </citation>
    <scope>NUCLEOTIDE SEQUENCE [LARGE SCALE GENOMIC DNA]</scope>
    <source>
        <strain evidence="1">JCA_2017</strain>
    </source>
</reference>
<dbReference type="InterPro" id="IPR043502">
    <property type="entry name" value="DNA/RNA_pol_sf"/>
</dbReference>
<dbReference type="OrthoDB" id="1937476at2759"/>
<gene>
    <name evidence="1" type="ORF">CR513_49453</name>
</gene>
<feature type="non-terminal residue" evidence="1">
    <location>
        <position position="1"/>
    </location>
</feature>
<keyword evidence="2" id="KW-1185">Reference proteome</keyword>
<proteinExistence type="predicted"/>
<organism evidence="1 2">
    <name type="scientific">Mucuna pruriens</name>
    <name type="common">Velvet bean</name>
    <name type="synonym">Dolichos pruriens</name>
    <dbReference type="NCBI Taxonomy" id="157652"/>
    <lineage>
        <taxon>Eukaryota</taxon>
        <taxon>Viridiplantae</taxon>
        <taxon>Streptophyta</taxon>
        <taxon>Embryophyta</taxon>
        <taxon>Tracheophyta</taxon>
        <taxon>Spermatophyta</taxon>
        <taxon>Magnoliopsida</taxon>
        <taxon>eudicotyledons</taxon>
        <taxon>Gunneridae</taxon>
        <taxon>Pentapetalae</taxon>
        <taxon>rosids</taxon>
        <taxon>fabids</taxon>
        <taxon>Fabales</taxon>
        <taxon>Fabaceae</taxon>
        <taxon>Papilionoideae</taxon>
        <taxon>50 kb inversion clade</taxon>
        <taxon>NPAAA clade</taxon>
        <taxon>indigoferoid/millettioid clade</taxon>
        <taxon>Phaseoleae</taxon>
        <taxon>Mucuna</taxon>
    </lineage>
</organism>
<dbReference type="EMBL" id="QJKJ01011420">
    <property type="protein sequence ID" value="RDX71216.1"/>
    <property type="molecule type" value="Genomic_DNA"/>
</dbReference>
<dbReference type="Proteomes" id="UP000257109">
    <property type="component" value="Unassembled WGS sequence"/>
</dbReference>
<name>A0A371EYW1_MUCPR</name>
<dbReference type="AlphaFoldDB" id="A0A371EYW1"/>
<accession>A0A371EYW1</accession>